<gene>
    <name evidence="2" type="ORF">EAH_00068360</name>
</gene>
<sequence>MGCSCTPFPPRHRAGSGRQLAKGGGAGVPEGKEGSGSGRTAVPVAATPGAQQCRATVQMASRFLGGLVLRVAPPLDKVLGLVAGPTLVHDVVDFLPIRGVTCDISGYDSAPGRRAGGRAWSSAE</sequence>
<name>U6GSE4_EIMAC</name>
<accession>U6GSE4</accession>
<dbReference type="EMBL" id="HG673184">
    <property type="protein sequence ID" value="CDI83090.1"/>
    <property type="molecule type" value="Genomic_DNA"/>
</dbReference>
<evidence type="ECO:0000313" key="2">
    <source>
        <dbReference type="EMBL" id="CDI83090.1"/>
    </source>
</evidence>
<keyword evidence="3" id="KW-1185">Reference proteome</keyword>
<proteinExistence type="predicted"/>
<dbReference type="Proteomes" id="UP000018050">
    <property type="component" value="Unassembled WGS sequence"/>
</dbReference>
<dbReference type="GeneID" id="25274903"/>
<reference evidence="2" key="2">
    <citation type="submission" date="2013-10" db="EMBL/GenBank/DDBJ databases">
        <authorList>
            <person name="Aslett M."/>
        </authorList>
    </citation>
    <scope>NUCLEOTIDE SEQUENCE</scope>
    <source>
        <strain evidence="2">Houghton</strain>
    </source>
</reference>
<dbReference type="VEuPathDB" id="ToxoDB:EAH_00068360"/>
<protein>
    <submittedName>
        <fullName evidence="2">Uncharacterized protein</fullName>
    </submittedName>
</protein>
<evidence type="ECO:0000313" key="3">
    <source>
        <dbReference type="Proteomes" id="UP000018050"/>
    </source>
</evidence>
<reference evidence="2" key="1">
    <citation type="submission" date="2013-10" db="EMBL/GenBank/DDBJ databases">
        <title>Genomic analysis of the causative agents of coccidiosis in chickens.</title>
        <authorList>
            <person name="Reid A.J."/>
            <person name="Blake D."/>
            <person name="Billington K."/>
            <person name="Browne H."/>
            <person name="Dunn M."/>
            <person name="Hung S."/>
            <person name="Kawahara F."/>
            <person name="Miranda-Saavedra D."/>
            <person name="Mourier T."/>
            <person name="Nagra H."/>
            <person name="Otto T.D."/>
            <person name="Rawlings N."/>
            <person name="Sanchez A."/>
            <person name="Sanders M."/>
            <person name="Subramaniam C."/>
            <person name="Tay Y."/>
            <person name="Dear P."/>
            <person name="Doerig C."/>
            <person name="Gruber A."/>
            <person name="Parkinson J."/>
            <person name="Shirley M."/>
            <person name="Wan K.L."/>
            <person name="Berriman M."/>
            <person name="Tomley F."/>
            <person name="Pain A."/>
        </authorList>
    </citation>
    <scope>NUCLEOTIDE SEQUENCE</scope>
    <source>
        <strain evidence="2">Houghton</strain>
    </source>
</reference>
<evidence type="ECO:0000256" key="1">
    <source>
        <dbReference type="SAM" id="MobiDB-lite"/>
    </source>
</evidence>
<feature type="region of interest" description="Disordered" evidence="1">
    <location>
        <begin position="1"/>
        <end position="45"/>
    </location>
</feature>
<dbReference type="OrthoDB" id="10539873at2759"/>
<organism evidence="2 3">
    <name type="scientific">Eimeria acervulina</name>
    <name type="common">Coccidian parasite</name>
    <dbReference type="NCBI Taxonomy" id="5801"/>
    <lineage>
        <taxon>Eukaryota</taxon>
        <taxon>Sar</taxon>
        <taxon>Alveolata</taxon>
        <taxon>Apicomplexa</taxon>
        <taxon>Conoidasida</taxon>
        <taxon>Coccidia</taxon>
        <taxon>Eucoccidiorida</taxon>
        <taxon>Eimeriorina</taxon>
        <taxon>Eimeriidae</taxon>
        <taxon>Eimeria</taxon>
    </lineage>
</organism>
<dbReference type="AlphaFoldDB" id="U6GSE4"/>
<dbReference type="RefSeq" id="XP_013247728.1">
    <property type="nucleotide sequence ID" value="XM_013392274.1"/>
</dbReference>